<dbReference type="InterPro" id="IPR003000">
    <property type="entry name" value="Sirtuin"/>
</dbReference>
<comment type="cofactor">
    <cofactor evidence="1">
        <name>Zn(2+)</name>
        <dbReference type="ChEBI" id="CHEBI:29105"/>
    </cofactor>
</comment>
<comment type="caution">
    <text evidence="10">The sequence shown here is derived from an EMBL/GenBank/DDBJ whole genome shotgun (WGS) entry which is preliminary data.</text>
</comment>
<keyword evidence="6" id="KW-0520">NAD</keyword>
<name>A0A9W9L4P8_9EURO</name>
<evidence type="ECO:0000259" key="9">
    <source>
        <dbReference type="PROSITE" id="PS50305"/>
    </source>
</evidence>
<evidence type="ECO:0000256" key="8">
    <source>
        <dbReference type="SAM" id="MobiDB-lite"/>
    </source>
</evidence>
<dbReference type="PANTHER" id="PTHR11085:SF9">
    <property type="entry name" value="NAD-DEPENDENT PROTEIN DEACETYLASE SIRTUIN-1"/>
    <property type="match status" value="1"/>
</dbReference>
<sequence length="517" mass="57615">MPDFFILSATERVVSVTPWLASQTPAKWIWYQPRKGEDSLQTSMFEVGSADMEMEEQYRLEEEASSLGLRPMSSDIESGWDDDDADGWDDLSDCDGEIQLLRDEEIRDGLVPDACTLEEATAYRQRLHEIGKAAFVEETIIRETITAKKLCTAFGIAPPAFLEGAPDEAYHSLLAIALSREFSRRPKLPQYNTIDDAVRLLHESKNIIVLTGAGISTSLGIPDFRSKDTGLYSKLAHLGLSDPQEVFDIHVFKEDPSIFFSIAKDILPMEKKWSPTHGFIRLLQDKGKLLTNYTQNIDNIEANAGVSPEKIVQCHGSFATATCVKCQFKVAGEAIFGEVREGNIPYCTACKDRIAAEGLKSQGLKRKRSSNGQQKDRKVSDSSDEDDYEIPTPGVMKPDITFFGEDLPDEFGQRLLHHDRELADLVIVIGTSLKVAPVAEVPGVIPRNVPQIYISRTPVTHTEFDIDLLGDCDVVVSELSRRAGWDLQHHMIPDDEKVDITPVEGYESRHVFKVVGA</sequence>
<feature type="binding site" evidence="7">
    <location>
        <position position="323"/>
    </location>
    <ligand>
        <name>Zn(2+)</name>
        <dbReference type="ChEBI" id="CHEBI:29105"/>
    </ligand>
</feature>
<protein>
    <recommendedName>
        <fullName evidence="9">Deacetylase sirtuin-type domain-containing protein</fullName>
    </recommendedName>
</protein>
<dbReference type="InterPro" id="IPR050134">
    <property type="entry name" value="NAD-dep_sirtuin_deacylases"/>
</dbReference>
<dbReference type="EMBL" id="JAPQKL010000003">
    <property type="protein sequence ID" value="KAJ5138628.1"/>
    <property type="molecule type" value="Genomic_DNA"/>
</dbReference>
<reference evidence="10" key="2">
    <citation type="journal article" date="2023" name="IMA Fungus">
        <title>Comparative genomic study of the Penicillium genus elucidates a diverse pangenome and 15 lateral gene transfer events.</title>
        <authorList>
            <person name="Petersen C."/>
            <person name="Sorensen T."/>
            <person name="Nielsen M.R."/>
            <person name="Sondergaard T.E."/>
            <person name="Sorensen J.L."/>
            <person name="Fitzpatrick D.A."/>
            <person name="Frisvad J.C."/>
            <person name="Nielsen K.L."/>
        </authorList>
    </citation>
    <scope>NUCLEOTIDE SEQUENCE</scope>
    <source>
        <strain evidence="10">IBT 22155</strain>
    </source>
</reference>
<feature type="binding site" evidence="7">
    <location>
        <position position="326"/>
    </location>
    <ligand>
        <name>Zn(2+)</name>
        <dbReference type="ChEBI" id="CHEBI:29105"/>
    </ligand>
</feature>
<dbReference type="AlphaFoldDB" id="A0A9W9L4P8"/>
<dbReference type="InterPro" id="IPR026590">
    <property type="entry name" value="Ssirtuin_cat_dom"/>
</dbReference>
<evidence type="ECO:0000256" key="4">
    <source>
        <dbReference type="ARBA" id="ARBA00022723"/>
    </source>
</evidence>
<reference evidence="10" key="1">
    <citation type="submission" date="2022-11" db="EMBL/GenBank/DDBJ databases">
        <authorList>
            <person name="Petersen C."/>
        </authorList>
    </citation>
    <scope>NUCLEOTIDE SEQUENCE</scope>
    <source>
        <strain evidence="10">IBT 22155</strain>
    </source>
</reference>
<dbReference type="PROSITE" id="PS50305">
    <property type="entry name" value="SIRTUIN"/>
    <property type="match status" value="1"/>
</dbReference>
<comment type="similarity">
    <text evidence="2">Belongs to the sirtuin family. Class I subfamily.</text>
</comment>
<dbReference type="GO" id="GO:0046970">
    <property type="term" value="F:histone H4K16 deacetylase activity, NAD-dependent"/>
    <property type="evidence" value="ECO:0007669"/>
    <property type="project" value="TreeGrafter"/>
</dbReference>
<keyword evidence="3" id="KW-0808">Transferase</keyword>
<evidence type="ECO:0000256" key="7">
    <source>
        <dbReference type="PROSITE-ProRule" id="PRU00236"/>
    </source>
</evidence>
<keyword evidence="5 7" id="KW-0862">Zinc</keyword>
<evidence type="ECO:0000256" key="5">
    <source>
        <dbReference type="ARBA" id="ARBA00022833"/>
    </source>
</evidence>
<feature type="domain" description="Deacetylase sirtuin-type" evidence="9">
    <location>
        <begin position="187"/>
        <end position="486"/>
    </location>
</feature>
<feature type="active site" description="Proton acceptor" evidence="7">
    <location>
        <position position="315"/>
    </location>
</feature>
<proteinExistence type="inferred from homology"/>
<dbReference type="OrthoDB" id="420264at2759"/>
<dbReference type="Gene3D" id="3.30.1600.10">
    <property type="entry name" value="SIR2/SIRT2 'Small Domain"/>
    <property type="match status" value="1"/>
</dbReference>
<dbReference type="GO" id="GO:0046872">
    <property type="term" value="F:metal ion binding"/>
    <property type="evidence" value="ECO:0007669"/>
    <property type="project" value="UniProtKB-KW"/>
</dbReference>
<evidence type="ECO:0000313" key="11">
    <source>
        <dbReference type="Proteomes" id="UP001149079"/>
    </source>
</evidence>
<dbReference type="InterPro" id="IPR029035">
    <property type="entry name" value="DHS-like_NAD/FAD-binding_dom"/>
</dbReference>
<accession>A0A9W9L4P8</accession>
<dbReference type="InterPro" id="IPR026591">
    <property type="entry name" value="Sirtuin_cat_small_dom_sf"/>
</dbReference>
<evidence type="ECO:0000256" key="3">
    <source>
        <dbReference type="ARBA" id="ARBA00022679"/>
    </source>
</evidence>
<keyword evidence="11" id="KW-1185">Reference proteome</keyword>
<dbReference type="GeneID" id="81403390"/>
<gene>
    <name evidence="10" type="ORF">N7515_003476</name>
</gene>
<dbReference type="PANTHER" id="PTHR11085">
    <property type="entry name" value="NAD-DEPENDENT PROTEIN DEACYLASE SIRTUIN-5, MITOCHONDRIAL-RELATED"/>
    <property type="match status" value="1"/>
</dbReference>
<dbReference type="GO" id="GO:0005634">
    <property type="term" value="C:nucleus"/>
    <property type="evidence" value="ECO:0007669"/>
    <property type="project" value="TreeGrafter"/>
</dbReference>
<keyword evidence="4 7" id="KW-0479">Metal-binding</keyword>
<evidence type="ECO:0000256" key="6">
    <source>
        <dbReference type="ARBA" id="ARBA00023027"/>
    </source>
</evidence>
<dbReference type="RefSeq" id="XP_056523277.1">
    <property type="nucleotide sequence ID" value="XM_056664220.1"/>
</dbReference>
<dbReference type="Pfam" id="PF02146">
    <property type="entry name" value="SIR2"/>
    <property type="match status" value="1"/>
</dbReference>
<evidence type="ECO:0000256" key="1">
    <source>
        <dbReference type="ARBA" id="ARBA00001947"/>
    </source>
</evidence>
<feature type="binding site" evidence="7">
    <location>
        <position position="347"/>
    </location>
    <ligand>
        <name>Zn(2+)</name>
        <dbReference type="ChEBI" id="CHEBI:29105"/>
    </ligand>
</feature>
<feature type="binding site" evidence="7">
    <location>
        <position position="350"/>
    </location>
    <ligand>
        <name>Zn(2+)</name>
        <dbReference type="ChEBI" id="CHEBI:29105"/>
    </ligand>
</feature>
<dbReference type="SUPFAM" id="SSF52467">
    <property type="entry name" value="DHS-like NAD/FAD-binding domain"/>
    <property type="match status" value="1"/>
</dbReference>
<feature type="region of interest" description="Disordered" evidence="8">
    <location>
        <begin position="361"/>
        <end position="393"/>
    </location>
</feature>
<dbReference type="Proteomes" id="UP001149079">
    <property type="component" value="Unassembled WGS sequence"/>
</dbReference>
<evidence type="ECO:0000256" key="2">
    <source>
        <dbReference type="ARBA" id="ARBA00006924"/>
    </source>
</evidence>
<organism evidence="10 11">
    <name type="scientific">Penicillium bovifimosum</name>
    <dbReference type="NCBI Taxonomy" id="126998"/>
    <lineage>
        <taxon>Eukaryota</taxon>
        <taxon>Fungi</taxon>
        <taxon>Dikarya</taxon>
        <taxon>Ascomycota</taxon>
        <taxon>Pezizomycotina</taxon>
        <taxon>Eurotiomycetes</taxon>
        <taxon>Eurotiomycetidae</taxon>
        <taxon>Eurotiales</taxon>
        <taxon>Aspergillaceae</taxon>
        <taxon>Penicillium</taxon>
    </lineage>
</organism>
<evidence type="ECO:0000313" key="10">
    <source>
        <dbReference type="EMBL" id="KAJ5138628.1"/>
    </source>
</evidence>
<dbReference type="Gene3D" id="3.40.50.1220">
    <property type="entry name" value="TPP-binding domain"/>
    <property type="match status" value="1"/>
</dbReference>
<dbReference type="GO" id="GO:0070403">
    <property type="term" value="F:NAD+ binding"/>
    <property type="evidence" value="ECO:0007669"/>
    <property type="project" value="InterPro"/>
</dbReference>